<evidence type="ECO:0008006" key="3">
    <source>
        <dbReference type="Google" id="ProtNLM"/>
    </source>
</evidence>
<organism evidence="1 2">
    <name type="scientific">Chitinophaga tropicalis</name>
    <dbReference type="NCBI Taxonomy" id="2683588"/>
    <lineage>
        <taxon>Bacteria</taxon>
        <taxon>Pseudomonadati</taxon>
        <taxon>Bacteroidota</taxon>
        <taxon>Chitinophagia</taxon>
        <taxon>Chitinophagales</taxon>
        <taxon>Chitinophagaceae</taxon>
        <taxon>Chitinophaga</taxon>
    </lineage>
</organism>
<proteinExistence type="predicted"/>
<evidence type="ECO:0000313" key="2">
    <source>
        <dbReference type="Proteomes" id="UP000461730"/>
    </source>
</evidence>
<gene>
    <name evidence="1" type="ORF">GO493_15780</name>
</gene>
<keyword evidence="2" id="KW-1185">Reference proteome</keyword>
<evidence type="ECO:0000313" key="1">
    <source>
        <dbReference type="EMBL" id="MVT09730.1"/>
    </source>
</evidence>
<reference evidence="1 2" key="1">
    <citation type="submission" date="2019-12" db="EMBL/GenBank/DDBJ databases">
        <title>Chitinophaga sp. strain ysch24 (GDMCC 1.1355), whole genome shotgun sequence.</title>
        <authorList>
            <person name="Zhang X."/>
        </authorList>
    </citation>
    <scope>NUCLEOTIDE SEQUENCE [LARGE SCALE GENOMIC DNA]</scope>
    <source>
        <strain evidence="2">ysch24</strain>
    </source>
</reference>
<comment type="caution">
    <text evidence="1">The sequence shown here is derived from an EMBL/GenBank/DDBJ whole genome shotgun (WGS) entry which is preliminary data.</text>
</comment>
<sequence>MIKIVRKTTVPVPDILLNKGVNATNNLIARYNNGERTFTKDDFDGKIYGHEDVKNTLIDVQEGKCCFCESKITHISYGDVEHYRPKAAWVQDNEALNKPGYYWLSYNWDNLLLSCQMCNQRHKKNLFPVRNTANRALSHTDDITNEDPLFVHPVVDDPSILISFNQEIPVSVDGNERGTITISRLGLDREALNEQRRSTLNMIRDLYNLAKGYPDTTPELKRSAKNVITRYYEDSLKDGTEYAAMRRSFFLQNPIDF</sequence>
<dbReference type="AlphaFoldDB" id="A0A7K1U5V6"/>
<dbReference type="RefSeq" id="WP_157307171.1">
    <property type="nucleotide sequence ID" value="NZ_WRXN01000006.1"/>
</dbReference>
<name>A0A7K1U5V6_9BACT</name>
<dbReference type="Proteomes" id="UP000461730">
    <property type="component" value="Unassembled WGS sequence"/>
</dbReference>
<protein>
    <recommendedName>
        <fullName evidence="3">TIGR02646 family protein</fullName>
    </recommendedName>
</protein>
<dbReference type="Gene3D" id="1.10.30.50">
    <property type="match status" value="1"/>
</dbReference>
<accession>A0A7K1U5V6</accession>
<dbReference type="EMBL" id="WRXN01000006">
    <property type="protein sequence ID" value="MVT09730.1"/>
    <property type="molecule type" value="Genomic_DNA"/>
</dbReference>